<dbReference type="Proteomes" id="UP000085678">
    <property type="component" value="Unplaced"/>
</dbReference>
<dbReference type="SMART" id="SM00513">
    <property type="entry name" value="SAP"/>
    <property type="match status" value="1"/>
</dbReference>
<dbReference type="AlphaFoldDB" id="A0A1S3I7K4"/>
<evidence type="ECO:0000259" key="2">
    <source>
        <dbReference type="PROSITE" id="PS50800"/>
    </source>
</evidence>
<protein>
    <submittedName>
        <fullName evidence="4">Uncharacterized protein LOC106161755</fullName>
    </submittedName>
</protein>
<organism evidence="3 4">
    <name type="scientific">Lingula anatina</name>
    <name type="common">Brachiopod</name>
    <name type="synonym">Lingula unguis</name>
    <dbReference type="NCBI Taxonomy" id="7574"/>
    <lineage>
        <taxon>Eukaryota</taxon>
        <taxon>Metazoa</taxon>
        <taxon>Spiralia</taxon>
        <taxon>Lophotrochozoa</taxon>
        <taxon>Brachiopoda</taxon>
        <taxon>Linguliformea</taxon>
        <taxon>Lingulata</taxon>
        <taxon>Lingulida</taxon>
        <taxon>Linguloidea</taxon>
        <taxon>Lingulidae</taxon>
        <taxon>Lingula</taxon>
    </lineage>
</organism>
<evidence type="ECO:0000313" key="4">
    <source>
        <dbReference type="RefSeq" id="XP_013394232.1"/>
    </source>
</evidence>
<feature type="region of interest" description="Disordered" evidence="1">
    <location>
        <begin position="20"/>
        <end position="56"/>
    </location>
</feature>
<dbReference type="PROSITE" id="PS50800">
    <property type="entry name" value="SAP"/>
    <property type="match status" value="1"/>
</dbReference>
<dbReference type="InParanoid" id="A0A1S3I7K4"/>
<dbReference type="GeneID" id="106161755"/>
<dbReference type="SUPFAM" id="SSF68906">
    <property type="entry name" value="SAP domain"/>
    <property type="match status" value="1"/>
</dbReference>
<dbReference type="InterPro" id="IPR003034">
    <property type="entry name" value="SAP_dom"/>
</dbReference>
<gene>
    <name evidence="4" type="primary">LOC106161755</name>
</gene>
<dbReference type="RefSeq" id="XP_013394232.1">
    <property type="nucleotide sequence ID" value="XM_013538778.1"/>
</dbReference>
<evidence type="ECO:0000313" key="3">
    <source>
        <dbReference type="Proteomes" id="UP000085678"/>
    </source>
</evidence>
<sequence>MGSPARASDVCLDMAAFPNATETGKDTTTKVPKPPAKIAKKRKRSSTSSTHDSEEVDYTSMTIKELKNILKSRGLKVGGSKMDLVERLTKPISVIDALNQKKYLSVADVHQLLSCCGVKNPEKVNKCLKRGILLGHVKLTGKKSLKTVIAEGNCASCEEEMAATVKDILYQKEYGGSDYENGGQEASVKCETEDCGQGMYVTGVCYGEACFDSGKFHNHCTECPDFGECLGDYREAHCEECGGHYYAGGSGSCPCEESDSDGDWGFTII</sequence>
<reference evidence="4" key="1">
    <citation type="submission" date="2025-08" db="UniProtKB">
        <authorList>
            <consortium name="RefSeq"/>
        </authorList>
    </citation>
    <scope>IDENTIFICATION</scope>
    <source>
        <tissue evidence="4">Gonads</tissue>
    </source>
</reference>
<name>A0A1S3I7K4_LINAN</name>
<accession>A0A1S3I7K4</accession>
<dbReference type="Gene3D" id="1.10.720.30">
    <property type="entry name" value="SAP domain"/>
    <property type="match status" value="1"/>
</dbReference>
<feature type="domain" description="SAP" evidence="2">
    <location>
        <begin position="58"/>
        <end position="92"/>
    </location>
</feature>
<dbReference type="KEGG" id="lak:106161755"/>
<dbReference type="OrthoDB" id="10064509at2759"/>
<proteinExistence type="predicted"/>
<evidence type="ECO:0000256" key="1">
    <source>
        <dbReference type="SAM" id="MobiDB-lite"/>
    </source>
</evidence>
<dbReference type="InterPro" id="IPR036361">
    <property type="entry name" value="SAP_dom_sf"/>
</dbReference>
<dbReference type="Pfam" id="PF02037">
    <property type="entry name" value="SAP"/>
    <property type="match status" value="1"/>
</dbReference>
<keyword evidence="3" id="KW-1185">Reference proteome</keyword>